<dbReference type="AlphaFoldDB" id="A0A7K3VQ17"/>
<gene>
    <name evidence="2" type="ORF">GR257_29740</name>
</gene>
<keyword evidence="1" id="KW-0472">Membrane</keyword>
<feature type="transmembrane region" description="Helical" evidence="1">
    <location>
        <begin position="32"/>
        <end position="52"/>
    </location>
</feature>
<dbReference type="RefSeq" id="WP_164049203.1">
    <property type="nucleotide sequence ID" value="NZ_WUFV01000025.1"/>
</dbReference>
<comment type="caution">
    <text evidence="2">The sequence shown here is derived from an EMBL/GenBank/DDBJ whole genome shotgun (WGS) entry which is preliminary data.</text>
</comment>
<dbReference type="Proteomes" id="UP000471705">
    <property type="component" value="Unassembled WGS sequence"/>
</dbReference>
<name>A0A7K3VQ17_RHILE</name>
<accession>A0A7K3VQ17</accession>
<keyword evidence="1" id="KW-1133">Transmembrane helix</keyword>
<protein>
    <submittedName>
        <fullName evidence="2">Uncharacterized protein</fullName>
    </submittedName>
</protein>
<sequence>MLLAVAGHVEIGHRRRLLRQLDTIAVEIKNDWFVVIVIVVVVIIIAQVTINIREIAVIIV</sequence>
<keyword evidence="1" id="KW-0812">Transmembrane</keyword>
<proteinExistence type="predicted"/>
<dbReference type="EMBL" id="WUFV01000025">
    <property type="protein sequence ID" value="NEK18974.1"/>
    <property type="molecule type" value="Genomic_DNA"/>
</dbReference>
<evidence type="ECO:0000313" key="3">
    <source>
        <dbReference type="Proteomes" id="UP000471705"/>
    </source>
</evidence>
<evidence type="ECO:0000256" key="1">
    <source>
        <dbReference type="SAM" id="Phobius"/>
    </source>
</evidence>
<evidence type="ECO:0000313" key="2">
    <source>
        <dbReference type="EMBL" id="NEK18974.1"/>
    </source>
</evidence>
<reference evidence="2 3" key="1">
    <citation type="submission" date="2019-12" db="EMBL/GenBank/DDBJ databases">
        <title>Rhizobium genotypes associated with high levels of biological nitrogen fixation by grain legumes in a temperate-maritime cropping system.</title>
        <authorList>
            <person name="Maluk M."/>
            <person name="Francesc Ferrando Molina F."/>
            <person name="Lopez Del Egido L."/>
            <person name="Lafos M."/>
            <person name="Langarica-Fuentes A."/>
            <person name="Gebre Yohannes G."/>
            <person name="Young M.W."/>
            <person name="Martin P."/>
            <person name="Gantlett R."/>
            <person name="Kenicer G."/>
            <person name="Hawes C."/>
            <person name="Begg G.S."/>
            <person name="Quilliam R.S."/>
            <person name="Squire G.R."/>
            <person name="Poole P.S."/>
            <person name="Young P.W."/>
            <person name="Iannetta P.M."/>
            <person name="James E.K."/>
        </authorList>
    </citation>
    <scope>NUCLEOTIDE SEQUENCE [LARGE SCALE GENOMIC DNA]</scope>
    <source>
        <strain evidence="2 3">JHI54</strain>
    </source>
</reference>
<organism evidence="2 3">
    <name type="scientific">Rhizobium leguminosarum</name>
    <dbReference type="NCBI Taxonomy" id="384"/>
    <lineage>
        <taxon>Bacteria</taxon>
        <taxon>Pseudomonadati</taxon>
        <taxon>Pseudomonadota</taxon>
        <taxon>Alphaproteobacteria</taxon>
        <taxon>Hyphomicrobiales</taxon>
        <taxon>Rhizobiaceae</taxon>
        <taxon>Rhizobium/Agrobacterium group</taxon>
        <taxon>Rhizobium</taxon>
    </lineage>
</organism>